<comment type="caution">
    <text evidence="1">The sequence shown here is derived from an EMBL/GenBank/DDBJ whole genome shotgun (WGS) entry which is preliminary data.</text>
</comment>
<gene>
    <name evidence="1" type="ORF">PXEA_LOCUS24455</name>
</gene>
<dbReference type="EMBL" id="CAAALY010117763">
    <property type="protein sequence ID" value="VEL31015.1"/>
    <property type="molecule type" value="Genomic_DNA"/>
</dbReference>
<protein>
    <submittedName>
        <fullName evidence="1">Uncharacterized protein</fullName>
    </submittedName>
</protein>
<organism evidence="1 2">
    <name type="scientific">Protopolystoma xenopodis</name>
    <dbReference type="NCBI Taxonomy" id="117903"/>
    <lineage>
        <taxon>Eukaryota</taxon>
        <taxon>Metazoa</taxon>
        <taxon>Spiralia</taxon>
        <taxon>Lophotrochozoa</taxon>
        <taxon>Platyhelminthes</taxon>
        <taxon>Monogenea</taxon>
        <taxon>Polyopisthocotylea</taxon>
        <taxon>Polystomatidea</taxon>
        <taxon>Polystomatidae</taxon>
        <taxon>Protopolystoma</taxon>
    </lineage>
</organism>
<reference evidence="1" key="1">
    <citation type="submission" date="2018-11" db="EMBL/GenBank/DDBJ databases">
        <authorList>
            <consortium name="Pathogen Informatics"/>
        </authorList>
    </citation>
    <scope>NUCLEOTIDE SEQUENCE</scope>
</reference>
<proteinExistence type="predicted"/>
<accession>A0A448X8V7</accession>
<dbReference type="Proteomes" id="UP000784294">
    <property type="component" value="Unassembled WGS sequence"/>
</dbReference>
<evidence type="ECO:0000313" key="2">
    <source>
        <dbReference type="Proteomes" id="UP000784294"/>
    </source>
</evidence>
<name>A0A448X8V7_9PLAT</name>
<dbReference type="AlphaFoldDB" id="A0A448X8V7"/>
<evidence type="ECO:0000313" key="1">
    <source>
        <dbReference type="EMBL" id="VEL31015.1"/>
    </source>
</evidence>
<sequence>MQSASRPQHQQNLSHCLQSCCQKSPLQRRLQEPQLHSMLEPLFLAQLVSLQAGVLHPAELLASFYLLTHQVAHSPHYGVYLEAHAWGIKS</sequence>
<keyword evidence="2" id="KW-1185">Reference proteome</keyword>